<feature type="domain" description="FPG-type" evidence="16">
    <location>
        <begin position="237"/>
        <end position="271"/>
    </location>
</feature>
<evidence type="ECO:0000256" key="12">
    <source>
        <dbReference type="ARBA" id="ARBA00023239"/>
    </source>
</evidence>
<evidence type="ECO:0000259" key="16">
    <source>
        <dbReference type="PROSITE" id="PS51066"/>
    </source>
</evidence>
<dbReference type="Gene3D" id="1.10.8.50">
    <property type="match status" value="1"/>
</dbReference>
<dbReference type="GO" id="GO:0034039">
    <property type="term" value="F:8-oxo-7,8-dihydroguanine DNA N-glycosylase activity"/>
    <property type="evidence" value="ECO:0007669"/>
    <property type="project" value="TreeGrafter"/>
</dbReference>
<dbReference type="Pfam" id="PF06831">
    <property type="entry name" value="H2TH"/>
    <property type="match status" value="1"/>
</dbReference>
<dbReference type="SMART" id="SM01232">
    <property type="entry name" value="H2TH"/>
    <property type="match status" value="1"/>
</dbReference>
<dbReference type="PANTHER" id="PTHR22993">
    <property type="entry name" value="FORMAMIDOPYRIMIDINE-DNA GLYCOSYLASE"/>
    <property type="match status" value="1"/>
</dbReference>
<keyword evidence="13" id="KW-0511">Multifunctional enzyme</keyword>
<keyword evidence="9" id="KW-0862">Zinc</keyword>
<evidence type="ECO:0000256" key="15">
    <source>
        <dbReference type="ARBA" id="ARBA00044632"/>
    </source>
</evidence>
<dbReference type="Pfam" id="PF01149">
    <property type="entry name" value="Fapy_DNA_glyco"/>
    <property type="match status" value="1"/>
</dbReference>
<dbReference type="InterPro" id="IPR010663">
    <property type="entry name" value="Znf_FPG/IleRS"/>
</dbReference>
<dbReference type="InterPro" id="IPR000214">
    <property type="entry name" value="Znf_DNA_glyclase/AP_lyase"/>
</dbReference>
<keyword evidence="10" id="KW-0238">DNA-binding</keyword>
<dbReference type="InterPro" id="IPR035937">
    <property type="entry name" value="FPG_N"/>
</dbReference>
<comment type="subunit">
    <text evidence="4">Monomer.</text>
</comment>
<feature type="domain" description="Formamidopyrimidine-DNA glycosylase catalytic" evidence="17">
    <location>
        <begin position="2"/>
        <end position="116"/>
    </location>
</feature>
<keyword evidence="11" id="KW-0234">DNA repair</keyword>
<dbReference type="SUPFAM" id="SSF81624">
    <property type="entry name" value="N-terminal domain of MutM-like DNA repair proteins"/>
    <property type="match status" value="1"/>
</dbReference>
<dbReference type="AlphaFoldDB" id="A0A381Y572"/>
<dbReference type="PROSITE" id="PS51066">
    <property type="entry name" value="ZF_FPG_2"/>
    <property type="match status" value="1"/>
</dbReference>
<evidence type="ECO:0000256" key="4">
    <source>
        <dbReference type="ARBA" id="ARBA00011245"/>
    </source>
</evidence>
<keyword evidence="7" id="KW-0863">Zinc-finger</keyword>
<evidence type="ECO:0000256" key="13">
    <source>
        <dbReference type="ARBA" id="ARBA00023268"/>
    </source>
</evidence>
<dbReference type="InterPro" id="IPR020629">
    <property type="entry name" value="FPG_Glyclase"/>
</dbReference>
<evidence type="ECO:0000256" key="7">
    <source>
        <dbReference type="ARBA" id="ARBA00022771"/>
    </source>
</evidence>
<dbReference type="NCBIfam" id="TIGR00577">
    <property type="entry name" value="fpg"/>
    <property type="match status" value="1"/>
</dbReference>
<dbReference type="SMART" id="SM00898">
    <property type="entry name" value="Fapy_DNA_glyco"/>
    <property type="match status" value="1"/>
</dbReference>
<keyword evidence="12" id="KW-0456">Lyase</keyword>
<keyword evidence="8" id="KW-0378">Hydrolase</keyword>
<evidence type="ECO:0000256" key="11">
    <source>
        <dbReference type="ARBA" id="ARBA00023204"/>
    </source>
</evidence>
<dbReference type="Pfam" id="PF06827">
    <property type="entry name" value="zf-FPG_IleRS"/>
    <property type="match status" value="1"/>
</dbReference>
<evidence type="ECO:0000313" key="18">
    <source>
        <dbReference type="EMBL" id="SVA72229.1"/>
    </source>
</evidence>
<dbReference type="CDD" id="cd08966">
    <property type="entry name" value="EcFpg-like_N"/>
    <property type="match status" value="1"/>
</dbReference>
<evidence type="ECO:0000256" key="5">
    <source>
        <dbReference type="ARBA" id="ARBA00022723"/>
    </source>
</evidence>
<gene>
    <name evidence="18" type="ORF">METZ01_LOCUS125083</name>
</gene>
<name>A0A381Y572_9ZZZZ</name>
<dbReference type="FunFam" id="1.10.8.50:FF:000003">
    <property type="entry name" value="Formamidopyrimidine-DNA glycosylase"/>
    <property type="match status" value="1"/>
</dbReference>
<comment type="catalytic activity">
    <reaction evidence="1">
        <text>Hydrolysis of DNA containing ring-opened 7-methylguanine residues, releasing 2,6-diamino-4-hydroxy-5-(N-methyl)formamidopyrimidine.</text>
        <dbReference type="EC" id="3.2.2.23"/>
    </reaction>
</comment>
<protein>
    <recommendedName>
        <fullName evidence="19">Formamidopyrimidine-DNA glycosylase catalytic domain-containing protein</fullName>
    </recommendedName>
</protein>
<dbReference type="EMBL" id="UINC01017427">
    <property type="protein sequence ID" value="SVA72229.1"/>
    <property type="molecule type" value="Genomic_DNA"/>
</dbReference>
<dbReference type="GO" id="GO:0003684">
    <property type="term" value="F:damaged DNA binding"/>
    <property type="evidence" value="ECO:0007669"/>
    <property type="project" value="InterPro"/>
</dbReference>
<dbReference type="NCBIfam" id="NF002211">
    <property type="entry name" value="PRK01103.1"/>
    <property type="match status" value="1"/>
</dbReference>
<proteinExistence type="inferred from homology"/>
<keyword evidence="14" id="KW-0326">Glycosidase</keyword>
<dbReference type="PANTHER" id="PTHR22993:SF9">
    <property type="entry name" value="FORMAMIDOPYRIMIDINE-DNA GLYCOSYLASE"/>
    <property type="match status" value="1"/>
</dbReference>
<comment type="cofactor">
    <cofactor evidence="2">
        <name>Zn(2+)</name>
        <dbReference type="ChEBI" id="CHEBI:29105"/>
    </cofactor>
</comment>
<organism evidence="18">
    <name type="scientific">marine metagenome</name>
    <dbReference type="NCBI Taxonomy" id="408172"/>
    <lineage>
        <taxon>unclassified sequences</taxon>
        <taxon>metagenomes</taxon>
        <taxon>ecological metagenomes</taxon>
    </lineage>
</organism>
<evidence type="ECO:0000256" key="6">
    <source>
        <dbReference type="ARBA" id="ARBA00022763"/>
    </source>
</evidence>
<dbReference type="PROSITE" id="PS51068">
    <property type="entry name" value="FPG_CAT"/>
    <property type="match status" value="1"/>
</dbReference>
<dbReference type="InterPro" id="IPR015886">
    <property type="entry name" value="H2TH_FPG"/>
</dbReference>
<accession>A0A381Y572</accession>
<evidence type="ECO:0000256" key="9">
    <source>
        <dbReference type="ARBA" id="ARBA00022833"/>
    </source>
</evidence>
<sequence length="272" mass="31309">MPELPEVHTATNSIRPFLINQRIRSIHSLNNYNKVFATHSVSRLNNLTANQKINRVWRRGKFIVLNLDSGHLLFHLRMTGRIQPKILNTDNTKHFTAKICLTNNTNIYFKDYRKFGRVYFYRSLATVESKLGPEPLSDSFNKQYFIGQTKSRKRMIKPLLLDQSFIAGLGNIYVDESLWLSKIHPEKAAFKISSQKLGALHSAIQFILQQAIEHNGTTIINFAYGENSTGSFKDKLNVFGRAGEPCLRCETNIKKTYVSQRGTHFCPRCQRK</sequence>
<evidence type="ECO:0000256" key="14">
    <source>
        <dbReference type="ARBA" id="ARBA00023295"/>
    </source>
</evidence>
<evidence type="ECO:0000256" key="2">
    <source>
        <dbReference type="ARBA" id="ARBA00001947"/>
    </source>
</evidence>
<keyword evidence="6" id="KW-0227">DNA damage</keyword>
<dbReference type="Gene3D" id="3.20.190.10">
    <property type="entry name" value="MutM-like, N-terminal"/>
    <property type="match status" value="1"/>
</dbReference>
<evidence type="ECO:0008006" key="19">
    <source>
        <dbReference type="Google" id="ProtNLM"/>
    </source>
</evidence>
<dbReference type="InterPro" id="IPR010979">
    <property type="entry name" value="Ribosomal_uS13-like_H2TH"/>
</dbReference>
<evidence type="ECO:0000256" key="3">
    <source>
        <dbReference type="ARBA" id="ARBA00009409"/>
    </source>
</evidence>
<evidence type="ECO:0000259" key="17">
    <source>
        <dbReference type="PROSITE" id="PS51068"/>
    </source>
</evidence>
<evidence type="ECO:0000256" key="1">
    <source>
        <dbReference type="ARBA" id="ARBA00001668"/>
    </source>
</evidence>
<dbReference type="SUPFAM" id="SSF57716">
    <property type="entry name" value="Glucocorticoid receptor-like (DNA-binding domain)"/>
    <property type="match status" value="1"/>
</dbReference>
<evidence type="ECO:0000256" key="10">
    <source>
        <dbReference type="ARBA" id="ARBA00023125"/>
    </source>
</evidence>
<dbReference type="GO" id="GO:0008270">
    <property type="term" value="F:zinc ion binding"/>
    <property type="evidence" value="ECO:0007669"/>
    <property type="project" value="UniProtKB-KW"/>
</dbReference>
<dbReference type="GO" id="GO:0140078">
    <property type="term" value="F:class I DNA-(apurinic or apyrimidinic site) endonuclease activity"/>
    <property type="evidence" value="ECO:0007669"/>
    <property type="project" value="UniProtKB-EC"/>
</dbReference>
<dbReference type="InterPro" id="IPR012319">
    <property type="entry name" value="FPG_cat"/>
</dbReference>
<dbReference type="SUPFAM" id="SSF46946">
    <property type="entry name" value="S13-like H2TH domain"/>
    <property type="match status" value="1"/>
</dbReference>
<keyword evidence="5" id="KW-0479">Metal-binding</keyword>
<comment type="similarity">
    <text evidence="3">Belongs to the FPG family.</text>
</comment>
<evidence type="ECO:0000256" key="8">
    <source>
        <dbReference type="ARBA" id="ARBA00022801"/>
    </source>
</evidence>
<reference evidence="18" key="1">
    <citation type="submission" date="2018-05" db="EMBL/GenBank/DDBJ databases">
        <authorList>
            <person name="Lanie J.A."/>
            <person name="Ng W.-L."/>
            <person name="Kazmierczak K.M."/>
            <person name="Andrzejewski T.M."/>
            <person name="Davidsen T.M."/>
            <person name="Wayne K.J."/>
            <person name="Tettelin H."/>
            <person name="Glass J.I."/>
            <person name="Rusch D."/>
            <person name="Podicherti R."/>
            <person name="Tsui H.-C.T."/>
            <person name="Winkler M.E."/>
        </authorList>
    </citation>
    <scope>NUCLEOTIDE SEQUENCE</scope>
</reference>
<dbReference type="GO" id="GO:0006284">
    <property type="term" value="P:base-excision repair"/>
    <property type="evidence" value="ECO:0007669"/>
    <property type="project" value="InterPro"/>
</dbReference>
<comment type="catalytic activity">
    <reaction evidence="15">
        <text>2'-deoxyribonucleotide-(2'-deoxyribose 5'-phosphate)-2'-deoxyribonucleotide-DNA = a 3'-end 2'-deoxyribonucleotide-(2,3-dehydro-2,3-deoxyribose 5'-phosphate)-DNA + a 5'-end 5'-phospho-2'-deoxyribonucleoside-DNA + H(+)</text>
        <dbReference type="Rhea" id="RHEA:66592"/>
        <dbReference type="Rhea" id="RHEA-COMP:13180"/>
        <dbReference type="Rhea" id="RHEA-COMP:16897"/>
        <dbReference type="Rhea" id="RHEA-COMP:17067"/>
        <dbReference type="ChEBI" id="CHEBI:15378"/>
        <dbReference type="ChEBI" id="CHEBI:136412"/>
        <dbReference type="ChEBI" id="CHEBI:157695"/>
        <dbReference type="ChEBI" id="CHEBI:167181"/>
        <dbReference type="EC" id="4.2.99.18"/>
    </reaction>
</comment>